<organism evidence="2 3">
    <name type="scientific">Gossypium barbadense</name>
    <name type="common">Sea Island cotton</name>
    <name type="synonym">Hibiscus barbadensis</name>
    <dbReference type="NCBI Taxonomy" id="3634"/>
    <lineage>
        <taxon>Eukaryota</taxon>
        <taxon>Viridiplantae</taxon>
        <taxon>Streptophyta</taxon>
        <taxon>Embryophyta</taxon>
        <taxon>Tracheophyta</taxon>
        <taxon>Spermatophyta</taxon>
        <taxon>Magnoliopsida</taxon>
        <taxon>eudicotyledons</taxon>
        <taxon>Gunneridae</taxon>
        <taxon>Pentapetalae</taxon>
        <taxon>rosids</taxon>
        <taxon>malvids</taxon>
        <taxon>Malvales</taxon>
        <taxon>Malvaceae</taxon>
        <taxon>Malvoideae</taxon>
        <taxon>Gossypium</taxon>
    </lineage>
</organism>
<feature type="region of interest" description="Disordered" evidence="1">
    <location>
        <begin position="119"/>
        <end position="140"/>
    </location>
</feature>
<dbReference type="AlphaFoldDB" id="A0A2P5W3R5"/>
<feature type="region of interest" description="Disordered" evidence="1">
    <location>
        <begin position="1"/>
        <end position="32"/>
    </location>
</feature>
<name>A0A2P5W3R5_GOSBA</name>
<evidence type="ECO:0000256" key="1">
    <source>
        <dbReference type="SAM" id="MobiDB-lite"/>
    </source>
</evidence>
<evidence type="ECO:0000313" key="2">
    <source>
        <dbReference type="EMBL" id="PPR85701.1"/>
    </source>
</evidence>
<gene>
    <name evidence="2" type="ORF">GOBAR_AA34987</name>
</gene>
<proteinExistence type="predicted"/>
<reference evidence="2 3" key="1">
    <citation type="submission" date="2015-01" db="EMBL/GenBank/DDBJ databases">
        <title>Genome of allotetraploid Gossypium barbadense reveals genomic plasticity and fiber elongation in cotton evolution.</title>
        <authorList>
            <person name="Chen X."/>
            <person name="Liu X."/>
            <person name="Zhao B."/>
            <person name="Zheng H."/>
            <person name="Hu Y."/>
            <person name="Lu G."/>
            <person name="Yang C."/>
            <person name="Chen J."/>
            <person name="Shan C."/>
            <person name="Zhang L."/>
            <person name="Zhou Y."/>
            <person name="Wang L."/>
            <person name="Guo W."/>
            <person name="Bai Y."/>
            <person name="Ruan J."/>
            <person name="Shangguan X."/>
            <person name="Mao Y."/>
            <person name="Jiang J."/>
            <person name="Zhu Y."/>
            <person name="Lei J."/>
            <person name="Kang H."/>
            <person name="Chen S."/>
            <person name="He X."/>
            <person name="Wang R."/>
            <person name="Wang Y."/>
            <person name="Chen J."/>
            <person name="Wang L."/>
            <person name="Yu S."/>
            <person name="Wang B."/>
            <person name="Wei J."/>
            <person name="Song S."/>
            <person name="Lu X."/>
            <person name="Gao Z."/>
            <person name="Gu W."/>
            <person name="Deng X."/>
            <person name="Ma D."/>
            <person name="Wang S."/>
            <person name="Liang W."/>
            <person name="Fang L."/>
            <person name="Cai C."/>
            <person name="Zhu X."/>
            <person name="Zhou B."/>
            <person name="Zhang Y."/>
            <person name="Chen Z."/>
            <person name="Xu S."/>
            <person name="Zhu R."/>
            <person name="Wang S."/>
            <person name="Zhang T."/>
            <person name="Zhao G."/>
        </authorList>
    </citation>
    <scope>NUCLEOTIDE SEQUENCE [LARGE SCALE GENOMIC DNA]</scope>
    <source>
        <strain evidence="3">cv. Xinhai21</strain>
        <tissue evidence="2">Leaf</tissue>
    </source>
</reference>
<sequence length="227" mass="24615">MVGTRTTRDKIPLGLGRAKTEPTNSTYATSEPLPSKGLGIGVTGSFECRQGLGKAKALMGCRLGRHKASLTSPTSEALGCPCCPRHLHIQRPRLSMVSEAPTHPSTKVPMLLEAPVHPRHQGADSARGSHTTKGLGSRMTRGLGCRLCPRLSHDQGPRCRSSRGSRTTKDLGFRWWPRLPYDQRPRLLMVPEAPHDQGPRLSMVPEAPIHPSTKVPMVPEAPTGPRA</sequence>
<dbReference type="Proteomes" id="UP000239757">
    <property type="component" value="Unassembled WGS sequence"/>
</dbReference>
<protein>
    <submittedName>
        <fullName evidence="2">Uncharacterized protein</fullName>
    </submittedName>
</protein>
<evidence type="ECO:0000313" key="3">
    <source>
        <dbReference type="Proteomes" id="UP000239757"/>
    </source>
</evidence>
<feature type="compositionally biased region" description="Basic and acidic residues" evidence="1">
    <location>
        <begin position="1"/>
        <end position="11"/>
    </location>
</feature>
<accession>A0A2P5W3R5</accession>
<dbReference type="EMBL" id="KZ669289">
    <property type="protein sequence ID" value="PPR85701.1"/>
    <property type="molecule type" value="Genomic_DNA"/>
</dbReference>
<feature type="region of interest" description="Disordered" evidence="1">
    <location>
        <begin position="203"/>
        <end position="227"/>
    </location>
</feature>